<accession>F8K0N8</accession>
<name>F8K0N8_STREN</name>
<dbReference type="STRING" id="1003195.SCATT_22790"/>
<dbReference type="PATRIC" id="fig|1003195.11.peg.3808"/>
<dbReference type="OrthoDB" id="3944869at2"/>
<dbReference type="EMBL" id="CP003219">
    <property type="protein sequence ID" value="AEW94650.1"/>
    <property type="molecule type" value="Genomic_DNA"/>
</dbReference>
<dbReference type="HOGENOM" id="CLU_1863978_0_0_11"/>
<accession>G8WPE7</accession>
<gene>
    <name evidence="1" type="ordered locus">SCATT_22790</name>
</gene>
<proteinExistence type="predicted"/>
<dbReference type="AlphaFoldDB" id="F8K0N8"/>
<evidence type="ECO:0000313" key="1">
    <source>
        <dbReference type="EMBL" id="AEW94650.1"/>
    </source>
</evidence>
<keyword evidence="2" id="KW-1185">Reference proteome</keyword>
<dbReference type="KEGG" id="sct:SCAT_2295"/>
<protein>
    <submittedName>
        <fullName evidence="1">Uncharacterized protein</fullName>
    </submittedName>
</protein>
<dbReference type="RefSeq" id="WP_014143041.1">
    <property type="nucleotide sequence ID" value="NC_016111.1"/>
</dbReference>
<reference evidence="2" key="1">
    <citation type="submission" date="2011-12" db="EMBL/GenBank/DDBJ databases">
        <title>Complete genome sequence of Streptomyces cattleya strain DSM 46488.</title>
        <authorList>
            <person name="Ou H.-Y."/>
            <person name="Li P."/>
            <person name="Zhao C."/>
            <person name="O'Hagan D."/>
            <person name="Deng Z."/>
        </authorList>
    </citation>
    <scope>NUCLEOTIDE SEQUENCE [LARGE SCALE GENOMIC DNA]</scope>
    <source>
        <strain evidence="2">ATCC 35852 / DSM 46488 / JCM 4925 / NBRC 14057 / NRRL 8057</strain>
    </source>
</reference>
<evidence type="ECO:0000313" key="2">
    <source>
        <dbReference type="Proteomes" id="UP000007842"/>
    </source>
</evidence>
<sequence>MSALEQLLSALAASPEVRPGAGPELVAARDAEVRTAALREVDVRLAAMTLPDNLRGTLEAPWYATAWRNCRAVVAELAGAGQVSAPQPVAPRSAEVDRLRAELAIARKRIAVLNELVAEAIADAVDAARLEGGDRRG</sequence>
<dbReference type="KEGG" id="scy:SCATT_22790"/>
<dbReference type="Proteomes" id="UP000007842">
    <property type="component" value="Chromosome"/>
</dbReference>
<organism evidence="1 2">
    <name type="scientific">Streptantibioticus cattleyicolor (strain ATCC 35852 / DSM 46488 / JCM 4925 / NBRC 14057 / NRRL 8057)</name>
    <name type="common">Streptomyces cattleya</name>
    <dbReference type="NCBI Taxonomy" id="1003195"/>
    <lineage>
        <taxon>Bacteria</taxon>
        <taxon>Bacillati</taxon>
        <taxon>Actinomycetota</taxon>
        <taxon>Actinomycetes</taxon>
        <taxon>Kitasatosporales</taxon>
        <taxon>Streptomycetaceae</taxon>
        <taxon>Streptantibioticus</taxon>
    </lineage>
</organism>